<dbReference type="InterPro" id="IPR001791">
    <property type="entry name" value="Laminin_G"/>
</dbReference>
<keyword evidence="3 9" id="KW-0245">EGF-like domain</keyword>
<keyword evidence="18" id="KW-1185">Reference proteome</keyword>
<dbReference type="PROSITE" id="PS00022">
    <property type="entry name" value="EGF_1"/>
    <property type="match status" value="3"/>
</dbReference>
<evidence type="ECO:0000256" key="9">
    <source>
        <dbReference type="PROSITE-ProRule" id="PRU00076"/>
    </source>
</evidence>
<protein>
    <recommendedName>
        <fullName evidence="1">Agrin</fullName>
    </recommendedName>
</protein>
<keyword evidence="12" id="KW-0812">Transmembrane</keyword>
<evidence type="ECO:0000256" key="3">
    <source>
        <dbReference type="ARBA" id="ARBA00022536"/>
    </source>
</evidence>
<feature type="domain" description="Laminin G" evidence="13">
    <location>
        <begin position="1474"/>
        <end position="1659"/>
    </location>
</feature>
<dbReference type="PROSITE" id="PS50025">
    <property type="entry name" value="LAM_G_DOMAIN"/>
    <property type="match status" value="3"/>
</dbReference>
<keyword evidence="5" id="KW-0221">Differentiation</keyword>
<feature type="domain" description="EGF-like" evidence="14">
    <location>
        <begin position="1425"/>
        <end position="1463"/>
    </location>
</feature>
<dbReference type="InterPro" id="IPR003645">
    <property type="entry name" value="Fol_N"/>
</dbReference>
<keyword evidence="8 10" id="KW-0424">Laminin EGF-like domain</keyword>
<evidence type="ECO:0000313" key="18">
    <source>
        <dbReference type="Proteomes" id="UP000008144"/>
    </source>
</evidence>
<dbReference type="Pfam" id="PF00008">
    <property type="entry name" value="EGF"/>
    <property type="match status" value="1"/>
</dbReference>
<dbReference type="PROSITE" id="PS50026">
    <property type="entry name" value="EGF_3"/>
    <property type="match status" value="3"/>
</dbReference>
<evidence type="ECO:0000256" key="8">
    <source>
        <dbReference type="ARBA" id="ARBA00023292"/>
    </source>
</evidence>
<dbReference type="FunFam" id="2.10.25.10:FF:001162">
    <property type="entry name" value="Delta-like protein"/>
    <property type="match status" value="1"/>
</dbReference>
<dbReference type="GO" id="GO:0005576">
    <property type="term" value="C:extracellular region"/>
    <property type="evidence" value="ECO:0007669"/>
    <property type="project" value="UniProtKB-ARBA"/>
</dbReference>
<feature type="disulfide bond" evidence="9">
    <location>
        <begin position="1411"/>
        <end position="1420"/>
    </location>
</feature>
<dbReference type="PROSITE" id="PS50027">
    <property type="entry name" value="EGF_LAM_2"/>
    <property type="match status" value="1"/>
</dbReference>
<feature type="disulfide bond" evidence="9">
    <location>
        <begin position="1434"/>
        <end position="1451"/>
    </location>
</feature>
<dbReference type="InterPro" id="IPR002049">
    <property type="entry name" value="LE_dom"/>
</dbReference>
<dbReference type="GO" id="GO:0030154">
    <property type="term" value="P:cell differentiation"/>
    <property type="evidence" value="ECO:0007669"/>
    <property type="project" value="UniProtKB-KW"/>
</dbReference>
<keyword evidence="12" id="KW-0472">Membrane</keyword>
<evidence type="ECO:0000256" key="6">
    <source>
        <dbReference type="ARBA" id="ARBA00023157"/>
    </source>
</evidence>
<feature type="transmembrane region" description="Helical" evidence="12">
    <location>
        <begin position="1075"/>
        <end position="1108"/>
    </location>
</feature>
<dbReference type="InterPro" id="IPR036058">
    <property type="entry name" value="Kazal_dom_sf"/>
</dbReference>
<evidence type="ECO:0000256" key="5">
    <source>
        <dbReference type="ARBA" id="ARBA00022782"/>
    </source>
</evidence>
<dbReference type="Ensembl" id="ENSCINT00000024464.2">
    <property type="protein sequence ID" value="ENSCINP00000024218.2"/>
    <property type="gene ID" value="ENSCING00000013138.2"/>
</dbReference>
<dbReference type="PROSITE" id="PS01248">
    <property type="entry name" value="EGF_LAM_1"/>
    <property type="match status" value="1"/>
</dbReference>
<dbReference type="FunFam" id="2.10.25.10:FF:000134">
    <property type="entry name" value="Transmembrane agrin"/>
    <property type="match status" value="1"/>
</dbReference>
<dbReference type="CDD" id="cd00104">
    <property type="entry name" value="KAZAL_FS"/>
    <property type="match status" value="7"/>
</dbReference>
<proteinExistence type="predicted"/>
<feature type="domain" description="Kazal-like" evidence="16">
    <location>
        <begin position="99"/>
        <end position="153"/>
    </location>
</feature>
<dbReference type="Gene3D" id="3.30.60.30">
    <property type="match status" value="7"/>
</dbReference>
<evidence type="ECO:0000259" key="14">
    <source>
        <dbReference type="PROSITE" id="PS50026"/>
    </source>
</evidence>
<keyword evidence="2" id="KW-0217">Developmental protein</keyword>
<reference evidence="17" key="2">
    <citation type="journal article" date="2008" name="Genome Biol.">
        <title>Improved genome assembly and evidence-based global gene model set for the chordate Ciona intestinalis: new insight into intron and operon populations.</title>
        <authorList>
            <person name="Satou Y."/>
            <person name="Mineta K."/>
            <person name="Ogasawara M."/>
            <person name="Sasakura Y."/>
            <person name="Shoguchi E."/>
            <person name="Ueno K."/>
            <person name="Yamada L."/>
            <person name="Matsumoto J."/>
            <person name="Wasserscheid J."/>
            <person name="Dewar K."/>
            <person name="Wiley G.B."/>
            <person name="Macmil S.L."/>
            <person name="Roe B.A."/>
            <person name="Zeller R.W."/>
            <person name="Hastings K.E."/>
            <person name="Lemaire P."/>
            <person name="Lindquist E."/>
            <person name="Endo T."/>
            <person name="Hotta K."/>
            <person name="Inaba K."/>
        </authorList>
    </citation>
    <scope>NUCLEOTIDE SEQUENCE [LARGE SCALE GENOMIC DNA]</scope>
    <source>
        <strain evidence="17">wild type</strain>
    </source>
</reference>
<dbReference type="InterPro" id="IPR013320">
    <property type="entry name" value="ConA-like_dom_sf"/>
</dbReference>
<dbReference type="InterPro" id="IPR000742">
    <property type="entry name" value="EGF"/>
</dbReference>
<evidence type="ECO:0000256" key="4">
    <source>
        <dbReference type="ARBA" id="ARBA00022737"/>
    </source>
</evidence>
<keyword evidence="4" id="KW-0677">Repeat</keyword>
<evidence type="ECO:0000256" key="10">
    <source>
        <dbReference type="PROSITE-ProRule" id="PRU00460"/>
    </source>
</evidence>
<dbReference type="InterPro" id="IPR050372">
    <property type="entry name" value="Neurexin-related_CASP"/>
</dbReference>
<dbReference type="FunFam" id="2.60.120.200:FF:000027">
    <property type="entry name" value="Transmembrane agrin"/>
    <property type="match status" value="1"/>
</dbReference>
<dbReference type="FunFam" id="3.30.60.30:FF:000146">
    <property type="entry name" value="Uncharacterized protein"/>
    <property type="match status" value="1"/>
</dbReference>
<dbReference type="SMART" id="SM00180">
    <property type="entry name" value="EGF_Lam"/>
    <property type="match status" value="2"/>
</dbReference>
<dbReference type="SUPFAM" id="SSF57196">
    <property type="entry name" value="EGF/Laminin"/>
    <property type="match status" value="1"/>
</dbReference>
<reference evidence="18" key="1">
    <citation type="journal article" date="2002" name="Science">
        <title>The draft genome of Ciona intestinalis: insights into chordate and vertebrate origins.</title>
        <authorList>
            <person name="Dehal P."/>
            <person name="Satou Y."/>
            <person name="Campbell R.K."/>
            <person name="Chapman J."/>
            <person name="Degnan B."/>
            <person name="De Tomaso A."/>
            <person name="Davidson B."/>
            <person name="Di Gregorio A."/>
            <person name="Gelpke M."/>
            <person name="Goodstein D.M."/>
            <person name="Harafuji N."/>
            <person name="Hastings K.E."/>
            <person name="Ho I."/>
            <person name="Hotta K."/>
            <person name="Huang W."/>
            <person name="Kawashima T."/>
            <person name="Lemaire P."/>
            <person name="Martinez D."/>
            <person name="Meinertzhagen I.A."/>
            <person name="Necula S."/>
            <person name="Nonaka M."/>
            <person name="Putnam N."/>
            <person name="Rash S."/>
            <person name="Saiga H."/>
            <person name="Satake M."/>
            <person name="Terry A."/>
            <person name="Yamada L."/>
            <person name="Wang H.G."/>
            <person name="Awazu S."/>
            <person name="Azumi K."/>
            <person name="Boore J."/>
            <person name="Branno M."/>
            <person name="Chin-Bow S."/>
            <person name="DeSantis R."/>
            <person name="Doyle S."/>
            <person name="Francino P."/>
            <person name="Keys D.N."/>
            <person name="Haga S."/>
            <person name="Hayashi H."/>
            <person name="Hino K."/>
            <person name="Imai K.S."/>
            <person name="Inaba K."/>
            <person name="Kano S."/>
            <person name="Kobayashi K."/>
            <person name="Kobayashi M."/>
            <person name="Lee B.I."/>
            <person name="Makabe K.W."/>
            <person name="Manohar C."/>
            <person name="Matassi G."/>
            <person name="Medina M."/>
            <person name="Mochizuki Y."/>
            <person name="Mount S."/>
            <person name="Morishita T."/>
            <person name="Miura S."/>
            <person name="Nakayama A."/>
            <person name="Nishizaka S."/>
            <person name="Nomoto H."/>
            <person name="Ohta F."/>
            <person name="Oishi K."/>
            <person name="Rigoutsos I."/>
            <person name="Sano M."/>
            <person name="Sasaki A."/>
            <person name="Sasakura Y."/>
            <person name="Shoguchi E."/>
            <person name="Shin-i T."/>
            <person name="Spagnuolo A."/>
            <person name="Stainier D."/>
            <person name="Suzuki M.M."/>
            <person name="Tassy O."/>
            <person name="Takatori N."/>
            <person name="Tokuoka M."/>
            <person name="Yagi K."/>
            <person name="Yoshizaki F."/>
            <person name="Wada S."/>
            <person name="Zhang C."/>
            <person name="Hyatt P.D."/>
            <person name="Larimer F."/>
            <person name="Detter C."/>
            <person name="Doggett N."/>
            <person name="Glavina T."/>
            <person name="Hawkins T."/>
            <person name="Richardson P."/>
            <person name="Lucas S."/>
            <person name="Kohara Y."/>
            <person name="Levine M."/>
            <person name="Satoh N."/>
            <person name="Rokhsar D.S."/>
        </authorList>
    </citation>
    <scope>NUCLEOTIDE SEQUENCE [LARGE SCALE GENOMIC DNA]</scope>
</reference>
<dbReference type="PANTHER" id="PTHR15036">
    <property type="entry name" value="PIKACHURIN-LIKE PROTEIN"/>
    <property type="match status" value="1"/>
</dbReference>
<accession>F6ZH24</accession>
<sequence>MLCGYGASCQAVDEDTTTCVCPPVSCSASPTTEDILAPICGSDGVTYPNECRLRAAECMAQHRIKIKATTSCEPVDDRLCSTVTCDFNAACVVRPSDDGSLAPECECPTCENVAVEPVCGSDQRSHRSSCDLRRASCVEGRVITVVRNSACTMCSGSCTLDGNGEPQCCETLKCAANETELVCGSDGNTYENECSLRRSACKTAKSITVIKQGSCPTKNDSCKRFTEYTSRLVSCILNFVSAQRLEGSQCNQSAYFSAYFISFQNLMSQNNQDIDGKTLGDFQITEPDVCMDLQCEHGAMCKITKSGSTLTPSCSCENVGAAESLPVTHACKQATDGNGVHRIFMNEAEARILGKYITEAPIDPCAEIGGCSGVGEACIVMNGVGSCQCITCGEEYQPVCTNDGQTFRSHCEVRRHNCLSKTNLIILSIGSCESQCDDIKCWYGAQCEVIAQGTTCVCPTVCVKTYLPVCGSDGQTYSNECEMVVAACPQKLEVTVAHAGPCDEPTHEGSGSGAGDECGCLFGASCDTTIDDEDANCVCNFNCEAICMDTPLCGSDGKTYPNMCELEKAQCNQQTPISLVSKGICKGVATPPLSNQKKLIGCVQSRYGCCEDGTTPAKGVARSGCPEKCLCNEHGSYGNACNPTTGQCVCRPGVGGLRCDRCRPGYWNFRALAEKLFTGCMSCRCHEFGSTRDDCDQMTGRCSCKVGVTGLKCTDCVSDGSWVTSSVCDNAATAAPSAVSCEDLVCRVGQECVEINNAFECQCPSLTSCDNMDEAVVCGTNGITYADRCQLKVLACKVGVNVTVAHEGACMRPIVRPPLVPVTIETTRMVQITTTTHPVPVVEPEPTPNAKPEPEPTFPTTTLSVTKTPKTTADIYIYIIHTILTPIFPATDEVECMYGDDEDCGGSGSGEGVIYFHVIYFHVKHLYESYCYNSPLLNCYCSKGRVVSHLHSVSLCSKTAVQFIGQGTFYSIDGNSLRHSKSLDVPGSEEFINYSNLVEAEIMSLISNPPLLDSVRAVRISSFRSASIFWGGVIVTFELHLTSGSDAGAIHFFLIKNSTIQKTFLFFIKFNLPSLIAHILFPLFWSGLCVSCVTVTSACFFIIHFFFFTICLSNVAVKPILDENDTKINLSPKLLHHAHTLILSQKIKPNFPHPMFAPIDLHGRICTHYLLCLSSHCIFHCVQLLFCCSTVCCTYYIPDGPWTVPHFSGASYAEFRKVNAFSEITIQLKFRSADPEGILFYSGQLNNGRDFISLAINNGYVEFRFDMGSGMLKLRSKRPINSTQWHTIVARRIRRDGMLQVDADPPVQGTSPGHASGLNLDSNFFVGGFNTYLEDQRYQKQTGVDKGLTGCIEEVRINENQLNITSNSDHCVSTFRLAECGASPCIPNPCQHSANCFITMQANIFTNKCECKDNYEGETCQRKKPNNPCSPNPCQGGAKCIEMPGEEEFTCKCPPGRSGSLCMTNQSAALQGPSFMPAFAGDSYLELPSLGKDVRSIMSIEILFYSNQPDGLIFYNGQKKSGKGDFVSLNLKNGFLEFKYNLGQGAANIRSANPVSLNEWHIVVLSRAMRTGDLSLDNFDPVYGTSPVSNMIQHSFLDLKQPMYVGGFPDGVKFNPEAGVTTGLSGALQKFQVNGVNLPISPAGSVSYFNVIAFNAHTCYRNPCDNGGVCHPRGAEYMCVCLPYYTGDNCEQEHSTDLLQDEQATAIYLDGTTKIMYRNAVKAISTHTLNLKISISFFFLFSSRARTHNNYEIVFRTTARHGLLLMVGKAREGVDYIALAIHDGRLHLRFDLGSGPAHVISDQQINNGEWTTVKFHRKMNIGSLQVNNGLIKTATSPGLTNHLNSDGMLWLGGVDYRPRGIGLYKSFFVPFVGCVASAKIHDESIDLRADAFNSPVVRSCNGR</sequence>
<evidence type="ECO:0000259" key="16">
    <source>
        <dbReference type="PROSITE" id="PS51465"/>
    </source>
</evidence>
<dbReference type="InParanoid" id="F6ZH24"/>
<dbReference type="SMART" id="SM00181">
    <property type="entry name" value="EGF"/>
    <property type="match status" value="5"/>
</dbReference>
<dbReference type="FunFam" id="3.30.60.30:FF:000024">
    <property type="entry name" value="Transmembrane agrin"/>
    <property type="match status" value="1"/>
</dbReference>
<evidence type="ECO:0000256" key="11">
    <source>
        <dbReference type="SAM" id="MobiDB-lite"/>
    </source>
</evidence>
<evidence type="ECO:0000259" key="13">
    <source>
        <dbReference type="PROSITE" id="PS50025"/>
    </source>
</evidence>
<evidence type="ECO:0000259" key="15">
    <source>
        <dbReference type="PROSITE" id="PS50027"/>
    </source>
</evidence>
<dbReference type="Pfam" id="PF00054">
    <property type="entry name" value="Laminin_G_1"/>
    <property type="match status" value="3"/>
</dbReference>
<dbReference type="FunFam" id="3.30.60.30:FF:000072">
    <property type="entry name" value="Agrin, putative"/>
    <property type="match status" value="1"/>
</dbReference>
<evidence type="ECO:0000256" key="7">
    <source>
        <dbReference type="ARBA" id="ARBA00023180"/>
    </source>
</evidence>
<feature type="domain" description="EGF-like" evidence="14">
    <location>
        <begin position="1381"/>
        <end position="1421"/>
    </location>
</feature>
<reference evidence="17" key="4">
    <citation type="submission" date="2025-09" db="UniProtKB">
        <authorList>
            <consortium name="Ensembl"/>
        </authorList>
    </citation>
    <scope>IDENTIFICATION</scope>
</reference>
<keyword evidence="6 9" id="KW-1015">Disulfide bond</keyword>
<feature type="domain" description="Kazal-like" evidence="16">
    <location>
        <begin position="457"/>
        <end position="504"/>
    </location>
</feature>
<dbReference type="Pfam" id="PF07648">
    <property type="entry name" value="Kazal_2"/>
    <property type="match status" value="7"/>
</dbReference>
<feature type="domain" description="Laminin G" evidence="13">
    <location>
        <begin position="1725"/>
        <end position="1900"/>
    </location>
</feature>
<feature type="domain" description="Kazal-like" evidence="16">
    <location>
        <begin position="20"/>
        <end position="74"/>
    </location>
</feature>
<evidence type="ECO:0000256" key="12">
    <source>
        <dbReference type="SAM" id="Phobius"/>
    </source>
</evidence>
<evidence type="ECO:0000313" key="17">
    <source>
        <dbReference type="Ensembl" id="ENSCINP00000024218.2"/>
    </source>
</evidence>
<dbReference type="STRING" id="7719.ENSCINP00000024218"/>
<dbReference type="PROSITE" id="PS51465">
    <property type="entry name" value="KAZAL_2"/>
    <property type="match status" value="7"/>
</dbReference>
<evidence type="ECO:0000256" key="1">
    <source>
        <dbReference type="ARBA" id="ARBA00016077"/>
    </source>
</evidence>
<feature type="domain" description="Kazal-like" evidence="16">
    <location>
        <begin position="162"/>
        <end position="217"/>
    </location>
</feature>
<dbReference type="FunFam" id="2.60.120.200:FF:000031">
    <property type="entry name" value="NtA agrin"/>
    <property type="match status" value="1"/>
</dbReference>
<dbReference type="FunFam" id="2.10.25.10:FF:000140">
    <property type="entry name" value="Transmembrane agrin"/>
    <property type="match status" value="1"/>
</dbReference>
<dbReference type="Gene3D" id="2.10.25.10">
    <property type="entry name" value="Laminin"/>
    <property type="match status" value="4"/>
</dbReference>
<feature type="domain" description="EGF-like" evidence="14">
    <location>
        <begin position="1655"/>
        <end position="1691"/>
    </location>
</feature>
<dbReference type="SUPFAM" id="SSF100895">
    <property type="entry name" value="Kazal-type serine protease inhibitors"/>
    <property type="match status" value="7"/>
</dbReference>
<dbReference type="Proteomes" id="UP000008144">
    <property type="component" value="Chromosome 8"/>
</dbReference>
<dbReference type="GeneTree" id="ENSGT00940000173189"/>
<feature type="disulfide bond" evidence="9">
    <location>
        <begin position="1681"/>
        <end position="1690"/>
    </location>
</feature>
<feature type="domain" description="Laminin EGF-like" evidence="15">
    <location>
        <begin position="629"/>
        <end position="682"/>
    </location>
</feature>
<evidence type="ECO:0000256" key="2">
    <source>
        <dbReference type="ARBA" id="ARBA00022473"/>
    </source>
</evidence>
<dbReference type="PRINTS" id="PR00011">
    <property type="entry name" value="EGFLAMININ"/>
</dbReference>
<dbReference type="SMART" id="SM00280">
    <property type="entry name" value="KAZAL"/>
    <property type="match status" value="7"/>
</dbReference>
<feature type="domain" description="Laminin G" evidence="13">
    <location>
        <begin position="1202"/>
        <end position="1380"/>
    </location>
</feature>
<dbReference type="CDD" id="cd00054">
    <property type="entry name" value="EGF_CA"/>
    <property type="match status" value="2"/>
</dbReference>
<organism evidence="17 18">
    <name type="scientific">Ciona intestinalis</name>
    <name type="common">Transparent sea squirt</name>
    <name type="synonym">Ascidia intestinalis</name>
    <dbReference type="NCBI Taxonomy" id="7719"/>
    <lineage>
        <taxon>Eukaryota</taxon>
        <taxon>Metazoa</taxon>
        <taxon>Chordata</taxon>
        <taxon>Tunicata</taxon>
        <taxon>Ascidiacea</taxon>
        <taxon>Phlebobranchia</taxon>
        <taxon>Cionidae</taxon>
        <taxon>Ciona</taxon>
    </lineage>
</organism>
<dbReference type="PANTHER" id="PTHR15036:SF83">
    <property type="entry name" value="AGRIN"/>
    <property type="match status" value="1"/>
</dbReference>
<dbReference type="InterPro" id="IPR002350">
    <property type="entry name" value="Kazal_dom"/>
</dbReference>
<name>F6ZH24_CIOIN</name>
<feature type="domain" description="Kazal-like" evidence="16">
    <location>
        <begin position="755"/>
        <end position="812"/>
    </location>
</feature>
<comment type="caution">
    <text evidence="9">Lacks conserved residue(s) required for the propagation of feature annotation.</text>
</comment>
<feature type="disulfide bond" evidence="10">
    <location>
        <begin position="631"/>
        <end position="648"/>
    </location>
</feature>
<keyword evidence="7" id="KW-0325">Glycoprotein</keyword>
<dbReference type="EMBL" id="EAAA01002741">
    <property type="status" value="NOT_ANNOTATED_CDS"/>
    <property type="molecule type" value="Genomic_DNA"/>
</dbReference>
<dbReference type="Pfam" id="PF00053">
    <property type="entry name" value="EGF_laminin"/>
    <property type="match status" value="2"/>
</dbReference>
<dbReference type="SUPFAM" id="SSF49899">
    <property type="entry name" value="Concanavalin A-like lectins/glucanases"/>
    <property type="match status" value="3"/>
</dbReference>
<keyword evidence="12" id="KW-1133">Transmembrane helix</keyword>
<feature type="disulfide bond" evidence="9">
    <location>
        <begin position="1453"/>
        <end position="1462"/>
    </location>
</feature>
<feature type="domain" description="Kazal-like" evidence="16">
    <location>
        <begin position="538"/>
        <end position="587"/>
    </location>
</feature>
<dbReference type="CDD" id="cd00055">
    <property type="entry name" value="EGF_Lam"/>
    <property type="match status" value="2"/>
</dbReference>
<dbReference type="SMART" id="SM00282">
    <property type="entry name" value="LamG"/>
    <property type="match status" value="3"/>
</dbReference>
<dbReference type="CDD" id="cd00110">
    <property type="entry name" value="LamG"/>
    <property type="match status" value="3"/>
</dbReference>
<dbReference type="SMART" id="SM00274">
    <property type="entry name" value="FOLN"/>
    <property type="match status" value="5"/>
</dbReference>
<feature type="domain" description="Kazal-like" evidence="16">
    <location>
        <begin position="388"/>
        <end position="434"/>
    </location>
</feature>
<dbReference type="Gene3D" id="2.60.120.200">
    <property type="match status" value="3"/>
</dbReference>
<feature type="compositionally biased region" description="Pro residues" evidence="11">
    <location>
        <begin position="841"/>
        <end position="857"/>
    </location>
</feature>
<reference evidence="17" key="3">
    <citation type="submission" date="2025-08" db="UniProtKB">
        <authorList>
            <consortium name="Ensembl"/>
        </authorList>
    </citation>
    <scope>IDENTIFICATION</scope>
</reference>
<feature type="region of interest" description="Disordered" evidence="11">
    <location>
        <begin position="839"/>
        <end position="862"/>
    </location>
</feature>
<feature type="disulfide bond" evidence="10">
    <location>
        <begin position="629"/>
        <end position="641"/>
    </location>
</feature>
<feature type="disulfide bond" evidence="10">
    <location>
        <begin position="650"/>
        <end position="659"/>
    </location>
</feature>
<dbReference type="OMA" id="QKCTICT"/>